<evidence type="ECO:0000313" key="2">
    <source>
        <dbReference type="Proteomes" id="UP000554482"/>
    </source>
</evidence>
<proteinExistence type="predicted"/>
<accession>A0A7J6W9Q2</accession>
<sequence>MEGLYKDKNLALDLYNTEYRINETIVICHGDPGALFTYGLRRMDSIWVPTACSMHLQSGVETLKVIKVVQTVAAKYIDPYKGRSIQ</sequence>
<organism evidence="1 2">
    <name type="scientific">Thalictrum thalictroides</name>
    <name type="common">Rue-anemone</name>
    <name type="synonym">Anemone thalictroides</name>
    <dbReference type="NCBI Taxonomy" id="46969"/>
    <lineage>
        <taxon>Eukaryota</taxon>
        <taxon>Viridiplantae</taxon>
        <taxon>Streptophyta</taxon>
        <taxon>Embryophyta</taxon>
        <taxon>Tracheophyta</taxon>
        <taxon>Spermatophyta</taxon>
        <taxon>Magnoliopsida</taxon>
        <taxon>Ranunculales</taxon>
        <taxon>Ranunculaceae</taxon>
        <taxon>Thalictroideae</taxon>
        <taxon>Thalictrum</taxon>
    </lineage>
</organism>
<name>A0A7J6W9Q2_THATH</name>
<protein>
    <submittedName>
        <fullName evidence="1">Uncharacterized protein</fullName>
    </submittedName>
</protein>
<dbReference type="Proteomes" id="UP000554482">
    <property type="component" value="Unassembled WGS sequence"/>
</dbReference>
<keyword evidence="2" id="KW-1185">Reference proteome</keyword>
<dbReference type="EMBL" id="JABWDY010020697">
    <property type="protein sequence ID" value="KAF5192952.1"/>
    <property type="molecule type" value="Genomic_DNA"/>
</dbReference>
<gene>
    <name evidence="1" type="ORF">FRX31_017462</name>
</gene>
<evidence type="ECO:0000313" key="1">
    <source>
        <dbReference type="EMBL" id="KAF5192952.1"/>
    </source>
</evidence>
<dbReference type="AlphaFoldDB" id="A0A7J6W9Q2"/>
<comment type="caution">
    <text evidence="1">The sequence shown here is derived from an EMBL/GenBank/DDBJ whole genome shotgun (WGS) entry which is preliminary data.</text>
</comment>
<reference evidence="1 2" key="1">
    <citation type="submission" date="2020-06" db="EMBL/GenBank/DDBJ databases">
        <title>Transcriptomic and genomic resources for Thalictrum thalictroides and T. hernandezii: Facilitating candidate gene discovery in an emerging model plant lineage.</title>
        <authorList>
            <person name="Arias T."/>
            <person name="Riano-Pachon D.M."/>
            <person name="Di Stilio V.S."/>
        </authorList>
    </citation>
    <scope>NUCLEOTIDE SEQUENCE [LARGE SCALE GENOMIC DNA]</scope>
    <source>
        <strain evidence="2">cv. WT478/WT964</strain>
        <tissue evidence="1">Leaves</tissue>
    </source>
</reference>